<evidence type="ECO:0000313" key="2">
    <source>
        <dbReference type="EMBL" id="KAL3640844.1"/>
    </source>
</evidence>
<dbReference type="InterPro" id="IPR005174">
    <property type="entry name" value="KIB1-4_b-propeller"/>
</dbReference>
<dbReference type="Proteomes" id="UP001632038">
    <property type="component" value="Unassembled WGS sequence"/>
</dbReference>
<gene>
    <name evidence="2" type="ORF">CASFOL_015812</name>
</gene>
<keyword evidence="3" id="KW-1185">Reference proteome</keyword>
<evidence type="ECO:0000313" key="3">
    <source>
        <dbReference type="Proteomes" id="UP001632038"/>
    </source>
</evidence>
<dbReference type="PANTHER" id="PTHR33127:SF5">
    <property type="entry name" value="TRANSMEMBRANE PROTEIN"/>
    <property type="match status" value="1"/>
</dbReference>
<dbReference type="PANTHER" id="PTHR33127">
    <property type="entry name" value="TRANSMEMBRANE PROTEIN"/>
    <property type="match status" value="1"/>
</dbReference>
<dbReference type="EMBL" id="JAVIJP010000017">
    <property type="protein sequence ID" value="KAL3640844.1"/>
    <property type="molecule type" value="Genomic_DNA"/>
</dbReference>
<name>A0ABD3DG94_9LAMI</name>
<dbReference type="Pfam" id="PF03478">
    <property type="entry name" value="Beta-prop_KIB1-4"/>
    <property type="match status" value="1"/>
</dbReference>
<comment type="caution">
    <text evidence="2">The sequence shown here is derived from an EMBL/GenBank/DDBJ whole genome shotgun (WGS) entry which is preliminary data.</text>
</comment>
<proteinExistence type="predicted"/>
<dbReference type="AlphaFoldDB" id="A0ABD3DG94"/>
<evidence type="ECO:0000259" key="1">
    <source>
        <dbReference type="Pfam" id="PF03478"/>
    </source>
</evidence>
<sequence>MPCMIIYVPFITETLFGVFVFRDERNVKVYRLSERSKENVSMPKKMKWELVDDIGDNVLYLSHVSCFVCPVDTKIKANRIYFPLLHGDSAVFYSLNDRKYHSLNGDYSSNHAYGLKRSNFAVWVTPSLITTTSEPELRWASKKRKWINMEFIYEKFNFVISCFGTVS</sequence>
<feature type="domain" description="KIB1-4 beta-propeller" evidence="1">
    <location>
        <begin position="23"/>
        <end position="88"/>
    </location>
</feature>
<protein>
    <recommendedName>
        <fullName evidence="1">KIB1-4 beta-propeller domain-containing protein</fullName>
    </recommendedName>
</protein>
<reference evidence="3" key="1">
    <citation type="journal article" date="2024" name="IScience">
        <title>Strigolactones Initiate the Formation of Haustorium-like Structures in Castilleja.</title>
        <authorList>
            <person name="Buerger M."/>
            <person name="Peterson D."/>
            <person name="Chory J."/>
        </authorList>
    </citation>
    <scope>NUCLEOTIDE SEQUENCE [LARGE SCALE GENOMIC DNA]</scope>
</reference>
<accession>A0ABD3DG94</accession>
<organism evidence="2 3">
    <name type="scientific">Castilleja foliolosa</name>
    <dbReference type="NCBI Taxonomy" id="1961234"/>
    <lineage>
        <taxon>Eukaryota</taxon>
        <taxon>Viridiplantae</taxon>
        <taxon>Streptophyta</taxon>
        <taxon>Embryophyta</taxon>
        <taxon>Tracheophyta</taxon>
        <taxon>Spermatophyta</taxon>
        <taxon>Magnoliopsida</taxon>
        <taxon>eudicotyledons</taxon>
        <taxon>Gunneridae</taxon>
        <taxon>Pentapetalae</taxon>
        <taxon>asterids</taxon>
        <taxon>lamiids</taxon>
        <taxon>Lamiales</taxon>
        <taxon>Orobanchaceae</taxon>
        <taxon>Pedicularideae</taxon>
        <taxon>Castillejinae</taxon>
        <taxon>Castilleja</taxon>
    </lineage>
</organism>